<dbReference type="SUPFAM" id="SSF54637">
    <property type="entry name" value="Thioesterase/thiol ester dehydrase-isomerase"/>
    <property type="match status" value="1"/>
</dbReference>
<reference evidence="4" key="2">
    <citation type="submission" date="2011-06" db="EMBL/GenBank/DDBJ databases">
        <title>The complete genome sequence of Alicyclobacillus acidocaldarius sp. Tc-4-1.</title>
        <authorList>
            <person name="Chen Y."/>
            <person name="He Y."/>
            <person name="Dong Z."/>
            <person name="Hu S."/>
        </authorList>
    </citation>
    <scope>NUCLEOTIDE SEQUENCE [LARGE SCALE GENOMIC DNA]</scope>
    <source>
        <strain evidence="4">Tc-4-1</strain>
    </source>
</reference>
<dbReference type="AlphaFoldDB" id="F8ICT2"/>
<dbReference type="NCBIfam" id="TIGR00051">
    <property type="entry name" value="YbgC/FadM family acyl-CoA thioesterase"/>
    <property type="match status" value="1"/>
</dbReference>
<dbReference type="Proteomes" id="UP000000292">
    <property type="component" value="Chromosome"/>
</dbReference>
<dbReference type="KEGG" id="aad:TC41_1830"/>
<dbReference type="CDD" id="cd00586">
    <property type="entry name" value="4HBT"/>
    <property type="match status" value="1"/>
</dbReference>
<name>F8ICT2_ALIAT</name>
<dbReference type="PIRSF" id="PIRSF003230">
    <property type="entry name" value="YbgC"/>
    <property type="match status" value="1"/>
</dbReference>
<dbReference type="Gene3D" id="3.10.129.10">
    <property type="entry name" value="Hotdog Thioesterase"/>
    <property type="match status" value="1"/>
</dbReference>
<dbReference type="GO" id="GO:0047617">
    <property type="term" value="F:fatty acyl-CoA hydrolase activity"/>
    <property type="evidence" value="ECO:0007669"/>
    <property type="project" value="TreeGrafter"/>
</dbReference>
<gene>
    <name evidence="3" type="primary">ybgC</name>
    <name evidence="3" type="ordered locus">TC41_1830</name>
</gene>
<dbReference type="PANTHER" id="PTHR31793:SF27">
    <property type="entry name" value="NOVEL THIOESTERASE SUPERFAMILY DOMAIN AND SAPOSIN A-TYPE DOMAIN CONTAINING PROTEIN (0610012H03RIK)"/>
    <property type="match status" value="1"/>
</dbReference>
<accession>F8ICT2</accession>
<dbReference type="STRING" id="1048834.TC41_1830"/>
<evidence type="ECO:0000313" key="4">
    <source>
        <dbReference type="Proteomes" id="UP000000292"/>
    </source>
</evidence>
<protein>
    <submittedName>
        <fullName evidence="3">4-hydroxybenzoyl-CoA thioesterase</fullName>
    </submittedName>
</protein>
<dbReference type="Pfam" id="PF13279">
    <property type="entry name" value="4HBT_2"/>
    <property type="match status" value="1"/>
</dbReference>
<sequence>MRVQWGETDAAGIVFYPNYFRWFDTATHEYFRMIGLSIRELQKKGVITPILSASCEFENPLYYDDEIVITSEITEVRNKTIRIDHTVRRAGIVTGRGHEWRGWVVEQGGKLQAIPIPDDVLERLRSARVS</sequence>
<keyword evidence="2" id="KW-0378">Hydrolase</keyword>
<dbReference type="PANTHER" id="PTHR31793">
    <property type="entry name" value="4-HYDROXYBENZOYL-COA THIOESTERASE FAMILY MEMBER"/>
    <property type="match status" value="1"/>
</dbReference>
<evidence type="ECO:0000256" key="1">
    <source>
        <dbReference type="ARBA" id="ARBA00005953"/>
    </source>
</evidence>
<dbReference type="InterPro" id="IPR029069">
    <property type="entry name" value="HotDog_dom_sf"/>
</dbReference>
<evidence type="ECO:0000313" key="3">
    <source>
        <dbReference type="EMBL" id="AEJ43747.1"/>
    </source>
</evidence>
<dbReference type="InterPro" id="IPR006684">
    <property type="entry name" value="YbgC/YbaW"/>
</dbReference>
<dbReference type="InterPro" id="IPR050563">
    <property type="entry name" value="4-hydroxybenzoyl-CoA_TE"/>
</dbReference>
<reference evidence="3 4" key="1">
    <citation type="journal article" date="2011" name="J. Bacteriol.">
        <title>Complete Genome Sequence of Alicyclobacillus acidocaldarius Strain Tc-4-1.</title>
        <authorList>
            <person name="Chen Y."/>
            <person name="He Y."/>
            <person name="Zhang B."/>
            <person name="Yang J."/>
            <person name="Li W."/>
            <person name="Dong Z."/>
            <person name="Hu S."/>
        </authorList>
    </citation>
    <scope>NUCLEOTIDE SEQUENCE [LARGE SCALE GENOMIC DNA]</scope>
    <source>
        <strain evidence="3 4">Tc-4-1</strain>
    </source>
</reference>
<dbReference type="EMBL" id="CP002902">
    <property type="protein sequence ID" value="AEJ43747.1"/>
    <property type="molecule type" value="Genomic_DNA"/>
</dbReference>
<evidence type="ECO:0000256" key="2">
    <source>
        <dbReference type="ARBA" id="ARBA00022801"/>
    </source>
</evidence>
<dbReference type="PATRIC" id="fig|1048834.4.peg.1729"/>
<dbReference type="eggNOG" id="COG0824">
    <property type="taxonomic scope" value="Bacteria"/>
</dbReference>
<proteinExistence type="inferred from homology"/>
<dbReference type="HOGENOM" id="CLU_101141_5_2_9"/>
<organism evidence="3 4">
    <name type="scientific">Alicyclobacillus acidocaldarius (strain Tc-4-1)</name>
    <name type="common">Bacillus acidocaldarius</name>
    <dbReference type="NCBI Taxonomy" id="1048834"/>
    <lineage>
        <taxon>Bacteria</taxon>
        <taxon>Bacillati</taxon>
        <taxon>Bacillota</taxon>
        <taxon>Bacilli</taxon>
        <taxon>Bacillales</taxon>
        <taxon>Alicyclobacillaceae</taxon>
        <taxon>Alicyclobacillus</taxon>
    </lineage>
</organism>
<comment type="similarity">
    <text evidence="1">Belongs to the 4-hydroxybenzoyl-CoA thioesterase family.</text>
</comment>